<dbReference type="GO" id="GO:0008270">
    <property type="term" value="F:zinc ion binding"/>
    <property type="evidence" value="ECO:0007669"/>
    <property type="project" value="UniProtKB-KW"/>
</dbReference>
<dbReference type="InterPro" id="IPR013010">
    <property type="entry name" value="Znf_SIAH"/>
</dbReference>
<evidence type="ECO:0000256" key="7">
    <source>
        <dbReference type="ARBA" id="ARBA00022771"/>
    </source>
</evidence>
<dbReference type="InterPro" id="IPR049548">
    <property type="entry name" value="Sina-like_RING"/>
</dbReference>
<reference evidence="14" key="1">
    <citation type="submission" date="2020-11" db="EMBL/GenBank/DDBJ databases">
        <authorList>
            <person name="Tran Van P."/>
        </authorList>
    </citation>
    <scope>NUCLEOTIDE SEQUENCE</scope>
</reference>
<dbReference type="PANTHER" id="PTHR45877">
    <property type="entry name" value="E3 UBIQUITIN-PROTEIN LIGASE SIAH2"/>
    <property type="match status" value="1"/>
</dbReference>
<dbReference type="EC" id="2.3.2.27" evidence="4"/>
<keyword evidence="7 10" id="KW-0863">Zinc-finger</keyword>
<evidence type="ECO:0000256" key="2">
    <source>
        <dbReference type="ARBA" id="ARBA00004906"/>
    </source>
</evidence>
<evidence type="ECO:0000256" key="8">
    <source>
        <dbReference type="ARBA" id="ARBA00022786"/>
    </source>
</evidence>
<name>A0A7R9B5G5_TIMSH</name>
<evidence type="ECO:0000256" key="11">
    <source>
        <dbReference type="SAM" id="MobiDB-lite"/>
    </source>
</evidence>
<dbReference type="InterPro" id="IPR013083">
    <property type="entry name" value="Znf_RING/FYVE/PHD"/>
</dbReference>
<comment type="similarity">
    <text evidence="3">Belongs to the SINA (Seven in absentia) family.</text>
</comment>
<keyword evidence="9" id="KW-0862">Zinc</keyword>
<evidence type="ECO:0000256" key="5">
    <source>
        <dbReference type="ARBA" id="ARBA00022679"/>
    </source>
</evidence>
<evidence type="ECO:0000256" key="9">
    <source>
        <dbReference type="ARBA" id="ARBA00022833"/>
    </source>
</evidence>
<dbReference type="EMBL" id="OC006008">
    <property type="protein sequence ID" value="CAD7265821.1"/>
    <property type="molecule type" value="Genomic_DNA"/>
</dbReference>
<evidence type="ECO:0000313" key="14">
    <source>
        <dbReference type="EMBL" id="CAD7265821.1"/>
    </source>
</evidence>
<comment type="pathway">
    <text evidence="2">Protein modification; protein ubiquitination.</text>
</comment>
<keyword evidence="6" id="KW-0479">Metal-binding</keyword>
<keyword evidence="8" id="KW-0833">Ubl conjugation pathway</keyword>
<evidence type="ECO:0000256" key="4">
    <source>
        <dbReference type="ARBA" id="ARBA00012483"/>
    </source>
</evidence>
<dbReference type="GO" id="GO:0031624">
    <property type="term" value="F:ubiquitin conjugating enzyme binding"/>
    <property type="evidence" value="ECO:0007669"/>
    <property type="project" value="TreeGrafter"/>
</dbReference>
<dbReference type="UniPathway" id="UPA00143"/>
<feature type="domain" description="RING-type" evidence="12">
    <location>
        <begin position="93"/>
        <end position="128"/>
    </location>
</feature>
<dbReference type="InterPro" id="IPR004162">
    <property type="entry name" value="SINA-like_animal"/>
</dbReference>
<dbReference type="Pfam" id="PF21362">
    <property type="entry name" value="Sina_RING"/>
    <property type="match status" value="2"/>
</dbReference>
<dbReference type="PANTHER" id="PTHR45877:SF2">
    <property type="entry name" value="E3 UBIQUITIN-PROTEIN LIGASE SINA-RELATED"/>
    <property type="match status" value="1"/>
</dbReference>
<dbReference type="PROSITE" id="PS51081">
    <property type="entry name" value="ZF_SIAH"/>
    <property type="match status" value="2"/>
</dbReference>
<comment type="catalytic activity">
    <reaction evidence="1">
        <text>S-ubiquitinyl-[E2 ubiquitin-conjugating enzyme]-L-cysteine + [acceptor protein]-L-lysine = [E2 ubiquitin-conjugating enzyme]-L-cysteine + N(6)-ubiquitinyl-[acceptor protein]-L-lysine.</text>
        <dbReference type="EC" id="2.3.2.27"/>
    </reaction>
</comment>
<dbReference type="SUPFAM" id="SSF49599">
    <property type="entry name" value="TRAF domain-like"/>
    <property type="match status" value="2"/>
</dbReference>
<dbReference type="SMART" id="SM00184">
    <property type="entry name" value="RING"/>
    <property type="match status" value="2"/>
</dbReference>
<evidence type="ECO:0000256" key="6">
    <source>
        <dbReference type="ARBA" id="ARBA00022723"/>
    </source>
</evidence>
<feature type="region of interest" description="Disordered" evidence="11">
    <location>
        <begin position="38"/>
        <end position="62"/>
    </location>
</feature>
<proteinExistence type="inferred from homology"/>
<accession>A0A7R9B5G5</accession>
<dbReference type="Gene3D" id="3.30.40.10">
    <property type="entry name" value="Zinc/RING finger domain, C3HC4 (zinc finger)"/>
    <property type="match status" value="4"/>
</dbReference>
<organism evidence="14">
    <name type="scientific">Timema shepardi</name>
    <name type="common">Walking stick</name>
    <dbReference type="NCBI Taxonomy" id="629360"/>
    <lineage>
        <taxon>Eukaryota</taxon>
        <taxon>Metazoa</taxon>
        <taxon>Ecdysozoa</taxon>
        <taxon>Arthropoda</taxon>
        <taxon>Hexapoda</taxon>
        <taxon>Insecta</taxon>
        <taxon>Pterygota</taxon>
        <taxon>Neoptera</taxon>
        <taxon>Polyneoptera</taxon>
        <taxon>Phasmatodea</taxon>
        <taxon>Timematodea</taxon>
        <taxon>Timematoidea</taxon>
        <taxon>Timematidae</taxon>
        <taxon>Timema</taxon>
    </lineage>
</organism>
<evidence type="ECO:0000259" key="12">
    <source>
        <dbReference type="PROSITE" id="PS50089"/>
    </source>
</evidence>
<dbReference type="SUPFAM" id="SSF57850">
    <property type="entry name" value="RING/U-box"/>
    <property type="match status" value="2"/>
</dbReference>
<dbReference type="GO" id="GO:0016567">
    <property type="term" value="P:protein ubiquitination"/>
    <property type="evidence" value="ECO:0007669"/>
    <property type="project" value="UniProtKB-UniPathway"/>
</dbReference>
<evidence type="ECO:0000256" key="3">
    <source>
        <dbReference type="ARBA" id="ARBA00009119"/>
    </source>
</evidence>
<dbReference type="AlphaFoldDB" id="A0A7R9B5G5"/>
<feature type="domain" description="SIAH-type" evidence="13">
    <location>
        <begin position="145"/>
        <end position="203"/>
    </location>
</feature>
<evidence type="ECO:0000256" key="10">
    <source>
        <dbReference type="PROSITE-ProRule" id="PRU00455"/>
    </source>
</evidence>
<feature type="domain" description="RING-type" evidence="12">
    <location>
        <begin position="269"/>
        <end position="304"/>
    </location>
</feature>
<dbReference type="PROSITE" id="PS50089">
    <property type="entry name" value="ZF_RING_2"/>
    <property type="match status" value="2"/>
</dbReference>
<sequence length="582" mass="67170">MNTASYYSFRLYALSTNYSNGLGIGKVELEEVNPHLRGRRVENHLGTPPSPNSPDRDSNLDLPVLSSRAQHDKRVSQLRHRDLKKTLFEVLECPVCLKCLSFPIQQCASGHSICSKCLPKCENCPLCRASFTKARNYALEQLSQITKKPCKNDVFGCKETYLATELTDHEAYCLYRQNTCLIDNCTWNGNGTRKYSVTRKTHKETVNMENVFKYCDCPHINFDAVKFFIQDEKLEFRLDIERTFTLGDTARIDSSLMDMNESLLSILKCPVCLEYFSPPIHQCANGHNICQECLPMCENCPTCRDSFTKSRNYALEQLAESTKVLCKYFKYGCENSFLIFDLAEHEVTCHHKPIKCLIDDCSWEGGKQDLLVHALENHESEAWMEAINIIDVDNFDFCASVKKNTQIISALGEVFWFHELTDGERKMFMLGVQYIGPAENSYNFKYTFKLTSKDGIREYTFTRQTHKEKKTQGWYCSYWCEHAYKTYCYRYYSSPMASLVLTDSSQLTSDNQHLGNRDTTVSDDRGSTPRFASFGHVHLIVFWVPLVNLDRQLECVEVMLAETPEERRTWFSERPILVGSHR</sequence>
<dbReference type="GO" id="GO:0061630">
    <property type="term" value="F:ubiquitin protein ligase activity"/>
    <property type="evidence" value="ECO:0007669"/>
    <property type="project" value="UniProtKB-EC"/>
</dbReference>
<dbReference type="InterPro" id="IPR008974">
    <property type="entry name" value="TRAF-like"/>
</dbReference>
<protein>
    <recommendedName>
        <fullName evidence="4">RING-type E3 ubiquitin transferase</fullName>
        <ecNumber evidence="4">2.3.2.27</ecNumber>
    </recommendedName>
</protein>
<dbReference type="GO" id="GO:0005737">
    <property type="term" value="C:cytoplasm"/>
    <property type="evidence" value="ECO:0007669"/>
    <property type="project" value="TreeGrafter"/>
</dbReference>
<evidence type="ECO:0000256" key="1">
    <source>
        <dbReference type="ARBA" id="ARBA00000900"/>
    </source>
</evidence>
<dbReference type="GO" id="GO:0043161">
    <property type="term" value="P:proteasome-mediated ubiquitin-dependent protein catabolic process"/>
    <property type="evidence" value="ECO:0007669"/>
    <property type="project" value="TreeGrafter"/>
</dbReference>
<dbReference type="InterPro" id="IPR001841">
    <property type="entry name" value="Znf_RING"/>
</dbReference>
<keyword evidence="5" id="KW-0808">Transferase</keyword>
<feature type="domain" description="SIAH-type" evidence="13">
    <location>
        <begin position="321"/>
        <end position="379"/>
    </location>
</feature>
<gene>
    <name evidence="14" type="ORF">TSIB3V08_LOCUS9851</name>
</gene>
<dbReference type="Pfam" id="PF21361">
    <property type="entry name" value="Sina_ZnF"/>
    <property type="match status" value="2"/>
</dbReference>
<dbReference type="Gene3D" id="2.60.210.10">
    <property type="entry name" value="Apoptosis, Tumor Necrosis Factor Receptor Associated Protein 2, Chain A"/>
    <property type="match status" value="1"/>
</dbReference>
<evidence type="ECO:0000259" key="13">
    <source>
        <dbReference type="PROSITE" id="PS51081"/>
    </source>
</evidence>